<evidence type="ECO:0000313" key="1">
    <source>
        <dbReference type="EMBL" id="CAI6367421.1"/>
    </source>
</evidence>
<gene>
    <name evidence="1" type="ORF">MEUPH1_LOCUS21898</name>
</gene>
<organism evidence="1 2">
    <name type="scientific">Macrosiphum euphorbiae</name>
    <name type="common">potato aphid</name>
    <dbReference type="NCBI Taxonomy" id="13131"/>
    <lineage>
        <taxon>Eukaryota</taxon>
        <taxon>Metazoa</taxon>
        <taxon>Ecdysozoa</taxon>
        <taxon>Arthropoda</taxon>
        <taxon>Hexapoda</taxon>
        <taxon>Insecta</taxon>
        <taxon>Pterygota</taxon>
        <taxon>Neoptera</taxon>
        <taxon>Paraneoptera</taxon>
        <taxon>Hemiptera</taxon>
        <taxon>Sternorrhyncha</taxon>
        <taxon>Aphidomorpha</taxon>
        <taxon>Aphidoidea</taxon>
        <taxon>Aphididae</taxon>
        <taxon>Macrosiphini</taxon>
        <taxon>Macrosiphum</taxon>
    </lineage>
</organism>
<dbReference type="AlphaFoldDB" id="A0AAV0XIU3"/>
<comment type="caution">
    <text evidence="1">The sequence shown here is derived from an EMBL/GenBank/DDBJ whole genome shotgun (WGS) entry which is preliminary data.</text>
</comment>
<protein>
    <submittedName>
        <fullName evidence="1">Uncharacterized protein</fullName>
    </submittedName>
</protein>
<dbReference type="Proteomes" id="UP001160148">
    <property type="component" value="Unassembled WGS sequence"/>
</dbReference>
<keyword evidence="2" id="KW-1185">Reference proteome</keyword>
<sequence>MELLSTEPSTPRNGYTPKLVLNGKYSPHLKQGSITATKINQDVEQMNEKTRNKVPTGKLQVCVYEFKKFNLAHSLMSVQLS</sequence>
<accession>A0AAV0XIU3</accession>
<reference evidence="1 2" key="1">
    <citation type="submission" date="2023-01" db="EMBL/GenBank/DDBJ databases">
        <authorList>
            <person name="Whitehead M."/>
        </authorList>
    </citation>
    <scope>NUCLEOTIDE SEQUENCE [LARGE SCALE GENOMIC DNA]</scope>
</reference>
<dbReference type="EMBL" id="CARXXK010000004">
    <property type="protein sequence ID" value="CAI6367421.1"/>
    <property type="molecule type" value="Genomic_DNA"/>
</dbReference>
<name>A0AAV0XIU3_9HEMI</name>
<proteinExistence type="predicted"/>
<evidence type="ECO:0000313" key="2">
    <source>
        <dbReference type="Proteomes" id="UP001160148"/>
    </source>
</evidence>